<evidence type="ECO:0000313" key="2">
    <source>
        <dbReference type="Proteomes" id="UP000186206"/>
    </source>
</evidence>
<evidence type="ECO:0000313" key="1">
    <source>
        <dbReference type="EMBL" id="OLQ95796.1"/>
    </source>
</evidence>
<accession>A0ABX3FNJ1</accession>
<organism evidence="1 2">
    <name type="scientific">Vibrio ponticus</name>
    <dbReference type="NCBI Taxonomy" id="265668"/>
    <lineage>
        <taxon>Bacteria</taxon>
        <taxon>Pseudomonadati</taxon>
        <taxon>Pseudomonadota</taxon>
        <taxon>Gammaproteobacteria</taxon>
        <taxon>Vibrionales</taxon>
        <taxon>Vibrionaceae</taxon>
        <taxon>Vibrio</taxon>
    </lineage>
</organism>
<protein>
    <submittedName>
        <fullName evidence="1">Uncharacterized protein</fullName>
    </submittedName>
</protein>
<sequence>MPTQIDRFILLKSFALRFSLKAEVHSNEIIERVKHFFQFIFSEAFTSLTNAEALWRLPCQWKRIIGRWIFMATLFCKKNEKSDRSFKLPSKRRKRGHFALFKSIIASYYYMKA</sequence>
<dbReference type="EMBL" id="MJMI01000011">
    <property type="protein sequence ID" value="OLQ95796.1"/>
    <property type="molecule type" value="Genomic_DNA"/>
</dbReference>
<gene>
    <name evidence="1" type="ORF">BIY21_05980</name>
</gene>
<dbReference type="Proteomes" id="UP000186206">
    <property type="component" value="Unassembled WGS sequence"/>
</dbReference>
<comment type="caution">
    <text evidence="1">The sequence shown here is derived from an EMBL/GenBank/DDBJ whole genome shotgun (WGS) entry which is preliminary data.</text>
</comment>
<keyword evidence="2" id="KW-1185">Reference proteome</keyword>
<reference evidence="1 2" key="1">
    <citation type="submission" date="2016-09" db="EMBL/GenBank/DDBJ databases">
        <title>Genomic Taxonomy of the Vibrionaceae.</title>
        <authorList>
            <person name="Gonzalez-Castillo A."/>
            <person name="Gomez-Gil B."/>
            <person name="Enciso-Ibarra K."/>
        </authorList>
    </citation>
    <scope>NUCLEOTIDE SEQUENCE [LARGE SCALE GENOMIC DNA]</scope>
    <source>
        <strain evidence="1 2">CAIM 1731</strain>
    </source>
</reference>
<proteinExistence type="predicted"/>
<name>A0ABX3FNJ1_9VIBR</name>